<feature type="compositionally biased region" description="Polar residues" evidence="5">
    <location>
        <begin position="1"/>
        <end position="27"/>
    </location>
</feature>
<feature type="transmembrane region" description="Helical" evidence="6">
    <location>
        <begin position="94"/>
        <end position="115"/>
    </location>
</feature>
<evidence type="ECO:0000313" key="9">
    <source>
        <dbReference type="Proteomes" id="UP000054248"/>
    </source>
</evidence>
<dbReference type="PANTHER" id="PTHR23502:SF7">
    <property type="entry name" value="DRUG_PROTON ANTIPORTER YHK8-RELATED"/>
    <property type="match status" value="1"/>
</dbReference>
<feature type="transmembrane region" description="Helical" evidence="6">
    <location>
        <begin position="331"/>
        <end position="352"/>
    </location>
</feature>
<feature type="transmembrane region" description="Helical" evidence="6">
    <location>
        <begin position="428"/>
        <end position="453"/>
    </location>
</feature>
<dbReference type="Proteomes" id="UP000054248">
    <property type="component" value="Unassembled WGS sequence"/>
</dbReference>
<feature type="transmembrane region" description="Helical" evidence="6">
    <location>
        <begin position="397"/>
        <end position="416"/>
    </location>
</feature>
<feature type="transmembrane region" description="Helical" evidence="6">
    <location>
        <begin position="60"/>
        <end position="82"/>
    </location>
</feature>
<dbReference type="InterPro" id="IPR036259">
    <property type="entry name" value="MFS_trans_sf"/>
</dbReference>
<feature type="compositionally biased region" description="Basic and acidic residues" evidence="5">
    <location>
        <begin position="29"/>
        <end position="50"/>
    </location>
</feature>
<dbReference type="EMBL" id="KN823307">
    <property type="protein sequence ID" value="KIO18171.1"/>
    <property type="molecule type" value="Genomic_DNA"/>
</dbReference>
<organism evidence="8 9">
    <name type="scientific">Tulasnella calospora MUT 4182</name>
    <dbReference type="NCBI Taxonomy" id="1051891"/>
    <lineage>
        <taxon>Eukaryota</taxon>
        <taxon>Fungi</taxon>
        <taxon>Dikarya</taxon>
        <taxon>Basidiomycota</taxon>
        <taxon>Agaricomycotina</taxon>
        <taxon>Agaricomycetes</taxon>
        <taxon>Cantharellales</taxon>
        <taxon>Tulasnellaceae</taxon>
        <taxon>Tulasnella</taxon>
    </lineage>
</organism>
<comment type="subcellular location">
    <subcellularLocation>
        <location evidence="1">Membrane</location>
        <topology evidence="1">Multi-pass membrane protein</topology>
    </subcellularLocation>
</comment>
<dbReference type="HOGENOM" id="CLU_008455_11_5_1"/>
<dbReference type="STRING" id="1051891.A0A0C3Q4G3"/>
<keyword evidence="2 6" id="KW-0812">Transmembrane</keyword>
<keyword evidence="4 6" id="KW-0472">Membrane</keyword>
<evidence type="ECO:0000256" key="5">
    <source>
        <dbReference type="SAM" id="MobiDB-lite"/>
    </source>
</evidence>
<evidence type="ECO:0000256" key="6">
    <source>
        <dbReference type="SAM" id="Phobius"/>
    </source>
</evidence>
<sequence length="524" mass="58241">MSNEMQEEISPTTPAETVAPSTSSQQDDGVPRTDAEERDPYHVRLEGDEDPKSKTKVTKWMAVIIICSAATCVTCTSSVASFTQSPMQEQWHVSSPVTILGISLFVEGLGLGPLLLGPLSEFYGRNFVYWSSFSLFVVLNLPVALAPNIVVYLVFRFLTGVSGAAFLSVAGGSVSDLFANEEVLLPMAIYSVSPMIGPVLGPAVSGFINQNTHWRWTYWVIVIWAGVELALLVFLVPETYVPTLETRKARKLRKSTGDEKYYSTLERSDKGLMHTIALSCLRPFEIMWYEPMALLLDIWAALLLGILYLTFEAFPTRVFGRDRGFNTQMSGLSFVGIGIGMVIAIASQPYWIKVYKEDRIPYWERKMRAERQKCMEEGEKGDKSATRKREPEPEARLLIGMVGAVLVTFGLFWFAFTTPHAIHWVVPMLATVPFGLGVIYAFISIWTFLVHAYRPYAASAMAGNSLTRCAFAAAFPLISTPMYARLGVVGATGLLAGLSALMMPLPFVFYHYGKRLRKNSRFAL</sequence>
<feature type="transmembrane region" description="Helical" evidence="6">
    <location>
        <begin position="183"/>
        <end position="204"/>
    </location>
</feature>
<evidence type="ECO:0000256" key="2">
    <source>
        <dbReference type="ARBA" id="ARBA00022692"/>
    </source>
</evidence>
<feature type="transmembrane region" description="Helical" evidence="6">
    <location>
        <begin position="216"/>
        <end position="241"/>
    </location>
</feature>
<dbReference type="GO" id="GO:0022857">
    <property type="term" value="F:transmembrane transporter activity"/>
    <property type="evidence" value="ECO:0007669"/>
    <property type="project" value="InterPro"/>
</dbReference>
<evidence type="ECO:0000256" key="1">
    <source>
        <dbReference type="ARBA" id="ARBA00004141"/>
    </source>
</evidence>
<keyword evidence="9" id="KW-1185">Reference proteome</keyword>
<feature type="domain" description="Major facilitator superfamily (MFS) profile" evidence="7">
    <location>
        <begin position="62"/>
        <end position="524"/>
    </location>
</feature>
<feature type="transmembrane region" description="Helical" evidence="6">
    <location>
        <begin position="490"/>
        <end position="512"/>
    </location>
</feature>
<dbReference type="Gene3D" id="1.20.1250.20">
    <property type="entry name" value="MFS general substrate transporter like domains"/>
    <property type="match status" value="1"/>
</dbReference>
<accession>A0A0C3Q4G3</accession>
<dbReference type="GO" id="GO:0005886">
    <property type="term" value="C:plasma membrane"/>
    <property type="evidence" value="ECO:0007669"/>
    <property type="project" value="TreeGrafter"/>
</dbReference>
<evidence type="ECO:0000256" key="4">
    <source>
        <dbReference type="ARBA" id="ARBA00023136"/>
    </source>
</evidence>
<dbReference type="PANTHER" id="PTHR23502">
    <property type="entry name" value="MAJOR FACILITATOR SUPERFAMILY"/>
    <property type="match status" value="1"/>
</dbReference>
<dbReference type="SUPFAM" id="SSF103473">
    <property type="entry name" value="MFS general substrate transporter"/>
    <property type="match status" value="1"/>
</dbReference>
<evidence type="ECO:0000259" key="7">
    <source>
        <dbReference type="PROSITE" id="PS50850"/>
    </source>
</evidence>
<dbReference type="Pfam" id="PF07690">
    <property type="entry name" value="MFS_1"/>
    <property type="match status" value="1"/>
</dbReference>
<name>A0A0C3Q4G3_9AGAM</name>
<feature type="transmembrane region" description="Helical" evidence="6">
    <location>
        <begin position="465"/>
        <end position="484"/>
    </location>
</feature>
<feature type="transmembrane region" description="Helical" evidence="6">
    <location>
        <begin position="292"/>
        <end position="311"/>
    </location>
</feature>
<evidence type="ECO:0000256" key="3">
    <source>
        <dbReference type="ARBA" id="ARBA00022989"/>
    </source>
</evidence>
<dbReference type="CDD" id="cd17323">
    <property type="entry name" value="MFS_Tpo1_MDR_like"/>
    <property type="match status" value="1"/>
</dbReference>
<dbReference type="PROSITE" id="PS50850">
    <property type="entry name" value="MFS"/>
    <property type="match status" value="1"/>
</dbReference>
<dbReference type="OrthoDB" id="3561359at2759"/>
<feature type="transmembrane region" description="Helical" evidence="6">
    <location>
        <begin position="151"/>
        <end position="171"/>
    </location>
</feature>
<reference evidence="9" key="2">
    <citation type="submission" date="2015-01" db="EMBL/GenBank/DDBJ databases">
        <title>Evolutionary Origins and Diversification of the Mycorrhizal Mutualists.</title>
        <authorList>
            <consortium name="DOE Joint Genome Institute"/>
            <consortium name="Mycorrhizal Genomics Consortium"/>
            <person name="Kohler A."/>
            <person name="Kuo A."/>
            <person name="Nagy L.G."/>
            <person name="Floudas D."/>
            <person name="Copeland A."/>
            <person name="Barry K.W."/>
            <person name="Cichocki N."/>
            <person name="Veneault-Fourrey C."/>
            <person name="LaButti K."/>
            <person name="Lindquist E.A."/>
            <person name="Lipzen A."/>
            <person name="Lundell T."/>
            <person name="Morin E."/>
            <person name="Murat C."/>
            <person name="Riley R."/>
            <person name="Ohm R."/>
            <person name="Sun H."/>
            <person name="Tunlid A."/>
            <person name="Henrissat B."/>
            <person name="Grigoriev I.V."/>
            <person name="Hibbett D.S."/>
            <person name="Martin F."/>
        </authorList>
    </citation>
    <scope>NUCLEOTIDE SEQUENCE [LARGE SCALE GENOMIC DNA]</scope>
    <source>
        <strain evidence="9">MUT 4182</strain>
    </source>
</reference>
<evidence type="ECO:0000313" key="8">
    <source>
        <dbReference type="EMBL" id="KIO18171.1"/>
    </source>
</evidence>
<dbReference type="AlphaFoldDB" id="A0A0C3Q4G3"/>
<proteinExistence type="predicted"/>
<dbReference type="FunFam" id="1.20.1250.20:FF:000082">
    <property type="entry name" value="MFS multidrug transporter, putative"/>
    <property type="match status" value="1"/>
</dbReference>
<keyword evidence="3 6" id="KW-1133">Transmembrane helix</keyword>
<reference evidence="8 9" key="1">
    <citation type="submission" date="2014-04" db="EMBL/GenBank/DDBJ databases">
        <authorList>
            <consortium name="DOE Joint Genome Institute"/>
            <person name="Kuo A."/>
            <person name="Girlanda M."/>
            <person name="Perotto S."/>
            <person name="Kohler A."/>
            <person name="Nagy L.G."/>
            <person name="Floudas D."/>
            <person name="Copeland A."/>
            <person name="Barry K.W."/>
            <person name="Cichocki N."/>
            <person name="Veneault-Fourrey C."/>
            <person name="LaButti K."/>
            <person name="Lindquist E.A."/>
            <person name="Lipzen A."/>
            <person name="Lundell T."/>
            <person name="Morin E."/>
            <person name="Murat C."/>
            <person name="Sun H."/>
            <person name="Tunlid A."/>
            <person name="Henrissat B."/>
            <person name="Grigoriev I.V."/>
            <person name="Hibbett D.S."/>
            <person name="Martin F."/>
            <person name="Nordberg H.P."/>
            <person name="Cantor M.N."/>
            <person name="Hua S.X."/>
        </authorList>
    </citation>
    <scope>NUCLEOTIDE SEQUENCE [LARGE SCALE GENOMIC DNA]</scope>
    <source>
        <strain evidence="8 9">MUT 4182</strain>
    </source>
</reference>
<dbReference type="InterPro" id="IPR011701">
    <property type="entry name" value="MFS"/>
</dbReference>
<dbReference type="InterPro" id="IPR020846">
    <property type="entry name" value="MFS_dom"/>
</dbReference>
<gene>
    <name evidence="8" type="ORF">M407DRAFT_32169</name>
</gene>
<protein>
    <recommendedName>
        <fullName evidence="7">Major facilitator superfamily (MFS) profile domain-containing protein</fullName>
    </recommendedName>
</protein>
<feature type="region of interest" description="Disordered" evidence="5">
    <location>
        <begin position="1"/>
        <end position="50"/>
    </location>
</feature>
<feature type="transmembrane region" description="Helical" evidence="6">
    <location>
        <begin position="127"/>
        <end position="145"/>
    </location>
</feature>